<organism evidence="3 4">
    <name type="scientific">Pseudocercospora eumusae</name>
    <dbReference type="NCBI Taxonomy" id="321146"/>
    <lineage>
        <taxon>Eukaryota</taxon>
        <taxon>Fungi</taxon>
        <taxon>Dikarya</taxon>
        <taxon>Ascomycota</taxon>
        <taxon>Pezizomycotina</taxon>
        <taxon>Dothideomycetes</taxon>
        <taxon>Dothideomycetidae</taxon>
        <taxon>Mycosphaerellales</taxon>
        <taxon>Mycosphaerellaceae</taxon>
        <taxon>Pseudocercospora</taxon>
    </lineage>
</organism>
<evidence type="ECO:0000256" key="1">
    <source>
        <dbReference type="SAM" id="Coils"/>
    </source>
</evidence>
<dbReference type="AlphaFoldDB" id="A0A139HSL0"/>
<dbReference type="OrthoDB" id="3646869at2759"/>
<feature type="region of interest" description="Disordered" evidence="2">
    <location>
        <begin position="1"/>
        <end position="37"/>
    </location>
</feature>
<sequence length="456" mass="50725">MAEAKSVGASIDSRFDDMERKTASLREELDEMRKDTTRRSDALNKMLKDTTRRSDALNEMHKDTMRRFDALDQMHKDDTRRFDALHEMHKDNMHRLDALNEKVSSIALELKNLGHRANAHSKMLDESVAKAGELLKSVGLLQTPLESLVKVRNMARGLEEQYGKVQEEVSRQKELQVIMLEQHNDLRLTVHRQQPFVNTVPFAAAPPLGGTGKSTVCPVSASSPTMQGNTSPIRFPDEPGVDEENRKRTAFARNSASFDTEAIDSNAMRADSVPASLKRRKAKQDLKAGHGRHSSESGILYEQQSCSDGKVAAAAQVQHRVSRELPLQSPGTRKILEALESGREDAEIIRAARTEKSTIEPIRRALNSTGQLPATEHPATPPLPARVPESPATSTLDMPLASTQQPAMEVTTSGPRRSTREPKKRMPSRGEIDPRKLKPGQLSRPLTEEEIENARP</sequence>
<keyword evidence="1" id="KW-0175">Coiled coil</keyword>
<gene>
    <name evidence="3" type="ORF">AC578_11044</name>
</gene>
<dbReference type="Gene3D" id="1.20.5.300">
    <property type="match status" value="1"/>
</dbReference>
<feature type="compositionally biased region" description="Basic and acidic residues" evidence="2">
    <location>
        <begin position="13"/>
        <end position="37"/>
    </location>
</feature>
<feature type="compositionally biased region" description="Polar residues" evidence="2">
    <location>
        <begin position="391"/>
        <end position="416"/>
    </location>
</feature>
<evidence type="ECO:0000256" key="2">
    <source>
        <dbReference type="SAM" id="MobiDB-lite"/>
    </source>
</evidence>
<comment type="caution">
    <text evidence="3">The sequence shown here is derived from an EMBL/GenBank/DDBJ whole genome shotgun (WGS) entry which is preliminary data.</text>
</comment>
<evidence type="ECO:0000313" key="3">
    <source>
        <dbReference type="EMBL" id="KXT05451.1"/>
    </source>
</evidence>
<protein>
    <submittedName>
        <fullName evidence="3">Uncharacterized protein</fullName>
    </submittedName>
</protein>
<accession>A0A139HSL0</accession>
<name>A0A139HSL0_9PEZI</name>
<reference evidence="3 4" key="1">
    <citation type="submission" date="2015-07" db="EMBL/GenBank/DDBJ databases">
        <title>Comparative genomics of the Sigatoka disease complex on banana suggests a link between parallel evolutionary changes in Pseudocercospora fijiensis and Pseudocercospora eumusae and increased virulence on the banana host.</title>
        <authorList>
            <person name="Chang T.-C."/>
            <person name="Salvucci A."/>
            <person name="Crous P.W."/>
            <person name="Stergiopoulos I."/>
        </authorList>
    </citation>
    <scope>NUCLEOTIDE SEQUENCE [LARGE SCALE GENOMIC DNA]</scope>
    <source>
        <strain evidence="3 4">CBS 114824</strain>
    </source>
</reference>
<dbReference type="Proteomes" id="UP000070133">
    <property type="component" value="Unassembled WGS sequence"/>
</dbReference>
<feature type="coiled-coil region" evidence="1">
    <location>
        <begin position="148"/>
        <end position="175"/>
    </location>
</feature>
<feature type="region of interest" description="Disordered" evidence="2">
    <location>
        <begin position="220"/>
        <end position="242"/>
    </location>
</feature>
<keyword evidence="4" id="KW-1185">Reference proteome</keyword>
<feature type="region of interest" description="Disordered" evidence="2">
    <location>
        <begin position="367"/>
        <end position="456"/>
    </location>
</feature>
<dbReference type="EMBL" id="LFZN01000013">
    <property type="protein sequence ID" value="KXT05451.1"/>
    <property type="molecule type" value="Genomic_DNA"/>
</dbReference>
<proteinExistence type="predicted"/>
<feature type="region of interest" description="Disordered" evidence="2">
    <location>
        <begin position="269"/>
        <end position="298"/>
    </location>
</feature>
<evidence type="ECO:0000313" key="4">
    <source>
        <dbReference type="Proteomes" id="UP000070133"/>
    </source>
</evidence>
<feature type="compositionally biased region" description="Polar residues" evidence="2">
    <location>
        <begin position="220"/>
        <end position="232"/>
    </location>
</feature>